<reference evidence="2" key="2">
    <citation type="journal article" date="2015" name="Data Brief">
        <title>Shoot transcriptome of the giant reed, Arundo donax.</title>
        <authorList>
            <person name="Barrero R.A."/>
            <person name="Guerrero F.D."/>
            <person name="Moolhuijzen P."/>
            <person name="Goolsby J.A."/>
            <person name="Tidwell J."/>
            <person name="Bellgard S.E."/>
            <person name="Bellgard M.I."/>
        </authorList>
    </citation>
    <scope>NUCLEOTIDE SEQUENCE</scope>
    <source>
        <tissue evidence="2">Shoot tissue taken approximately 20 cm above the soil surface</tissue>
    </source>
</reference>
<evidence type="ECO:0000256" key="1">
    <source>
        <dbReference type="SAM" id="MobiDB-lite"/>
    </source>
</evidence>
<evidence type="ECO:0000313" key="2">
    <source>
        <dbReference type="EMBL" id="JAD63305.1"/>
    </source>
</evidence>
<accession>A0A0A9BQ23</accession>
<name>A0A0A9BQ23_ARUDO</name>
<dbReference type="AlphaFoldDB" id="A0A0A9BQ23"/>
<reference evidence="2" key="1">
    <citation type="submission" date="2014-09" db="EMBL/GenBank/DDBJ databases">
        <authorList>
            <person name="Magalhaes I.L.F."/>
            <person name="Oliveira U."/>
            <person name="Santos F.R."/>
            <person name="Vidigal T.H.D.A."/>
            <person name="Brescovit A.D."/>
            <person name="Santos A.J."/>
        </authorList>
    </citation>
    <scope>NUCLEOTIDE SEQUENCE</scope>
    <source>
        <tissue evidence="2">Shoot tissue taken approximately 20 cm above the soil surface</tissue>
    </source>
</reference>
<feature type="compositionally biased region" description="Basic residues" evidence="1">
    <location>
        <begin position="14"/>
        <end position="29"/>
    </location>
</feature>
<protein>
    <submittedName>
        <fullName evidence="2">Uncharacterized protein</fullName>
    </submittedName>
</protein>
<organism evidence="2">
    <name type="scientific">Arundo donax</name>
    <name type="common">Giant reed</name>
    <name type="synonym">Donax arundinaceus</name>
    <dbReference type="NCBI Taxonomy" id="35708"/>
    <lineage>
        <taxon>Eukaryota</taxon>
        <taxon>Viridiplantae</taxon>
        <taxon>Streptophyta</taxon>
        <taxon>Embryophyta</taxon>
        <taxon>Tracheophyta</taxon>
        <taxon>Spermatophyta</taxon>
        <taxon>Magnoliopsida</taxon>
        <taxon>Liliopsida</taxon>
        <taxon>Poales</taxon>
        <taxon>Poaceae</taxon>
        <taxon>PACMAD clade</taxon>
        <taxon>Arundinoideae</taxon>
        <taxon>Arundineae</taxon>
        <taxon>Arundo</taxon>
    </lineage>
</organism>
<feature type="region of interest" description="Disordered" evidence="1">
    <location>
        <begin position="1"/>
        <end position="90"/>
    </location>
</feature>
<dbReference type="EMBL" id="GBRH01234590">
    <property type="protein sequence ID" value="JAD63305.1"/>
    <property type="molecule type" value="Transcribed_RNA"/>
</dbReference>
<proteinExistence type="predicted"/>
<sequence>MEGGGGGFRWGVVPRRRQGGRTRSGRFRRGTPLTPWAHREVGTRGGNATHLGGTRDTWRDDSGRNAVGSERPPFPTAPGTHGVMTAEETS</sequence>